<name>A0A915JUR5_ROMCU</name>
<dbReference type="WBParaSite" id="nRc.2.0.1.t29838-RA">
    <property type="protein sequence ID" value="nRc.2.0.1.t29838-RA"/>
    <property type="gene ID" value="nRc.2.0.1.g29838"/>
</dbReference>
<evidence type="ECO:0000313" key="2">
    <source>
        <dbReference type="WBParaSite" id="nRc.2.0.1.t29838-RA"/>
    </source>
</evidence>
<evidence type="ECO:0000313" key="1">
    <source>
        <dbReference type="Proteomes" id="UP000887565"/>
    </source>
</evidence>
<sequence>MDLPYRKKFGRSLLLAKNLANYTSNPVFSLNERNRSNKMKIIKEDSHGKKCVHVVYQQEDGDDHIEERIVELVNEIIHDVDKSGWQVLALTVMLTKMKKYLQCLGLRLIIIVNDKQRNMSMISNVTFAMIHCILRHCFGNNVDPHFGNKNIVLLVDLLQLSPDNDQFLFEQISIEILVSRFSCKSLAMT</sequence>
<dbReference type="AlphaFoldDB" id="A0A915JUR5"/>
<accession>A0A915JUR5</accession>
<dbReference type="Proteomes" id="UP000887565">
    <property type="component" value="Unplaced"/>
</dbReference>
<reference evidence="2" key="1">
    <citation type="submission" date="2022-11" db="UniProtKB">
        <authorList>
            <consortium name="WormBaseParasite"/>
        </authorList>
    </citation>
    <scope>IDENTIFICATION</scope>
</reference>
<protein>
    <submittedName>
        <fullName evidence="2">Uncharacterized protein</fullName>
    </submittedName>
</protein>
<keyword evidence="1" id="KW-1185">Reference proteome</keyword>
<organism evidence="1 2">
    <name type="scientific">Romanomermis culicivorax</name>
    <name type="common">Nematode worm</name>
    <dbReference type="NCBI Taxonomy" id="13658"/>
    <lineage>
        <taxon>Eukaryota</taxon>
        <taxon>Metazoa</taxon>
        <taxon>Ecdysozoa</taxon>
        <taxon>Nematoda</taxon>
        <taxon>Enoplea</taxon>
        <taxon>Dorylaimia</taxon>
        <taxon>Mermithida</taxon>
        <taxon>Mermithoidea</taxon>
        <taxon>Mermithidae</taxon>
        <taxon>Romanomermis</taxon>
    </lineage>
</organism>
<proteinExistence type="predicted"/>